<reference evidence="2 3" key="1">
    <citation type="submission" date="2019-03" db="EMBL/GenBank/DDBJ databases">
        <title>Genomic Encyclopedia of Archaeal and Bacterial Type Strains, Phase II (KMG-II): from individual species to whole genera.</title>
        <authorList>
            <person name="Goeker M."/>
        </authorList>
    </citation>
    <scope>NUCLEOTIDE SEQUENCE [LARGE SCALE GENOMIC DNA]</scope>
    <source>
        <strain evidence="2 3">DSM 28323</strain>
    </source>
</reference>
<organism evidence="2 3">
    <name type="scientific">Sediminibacterium goheungense</name>
    <dbReference type="NCBI Taxonomy" id="1086393"/>
    <lineage>
        <taxon>Bacteria</taxon>
        <taxon>Pseudomonadati</taxon>
        <taxon>Bacteroidota</taxon>
        <taxon>Chitinophagia</taxon>
        <taxon>Chitinophagales</taxon>
        <taxon>Chitinophagaceae</taxon>
        <taxon>Sediminibacterium</taxon>
    </lineage>
</organism>
<proteinExistence type="predicted"/>
<dbReference type="AlphaFoldDB" id="A0A4R6IVQ6"/>
<name>A0A4R6IVQ6_9BACT</name>
<keyword evidence="1" id="KW-0732">Signal</keyword>
<evidence type="ECO:0000313" key="2">
    <source>
        <dbReference type="EMBL" id="TDO26744.1"/>
    </source>
</evidence>
<gene>
    <name evidence="2" type="ORF">BC659_2054</name>
</gene>
<protein>
    <submittedName>
        <fullName evidence="2">Uncharacterized protein</fullName>
    </submittedName>
</protein>
<comment type="caution">
    <text evidence="2">The sequence shown here is derived from an EMBL/GenBank/DDBJ whole genome shotgun (WGS) entry which is preliminary data.</text>
</comment>
<feature type="signal peptide" evidence="1">
    <location>
        <begin position="1"/>
        <end position="18"/>
    </location>
</feature>
<dbReference type="Proteomes" id="UP000295741">
    <property type="component" value="Unassembled WGS sequence"/>
</dbReference>
<dbReference type="EMBL" id="SNWP01000011">
    <property type="protein sequence ID" value="TDO26744.1"/>
    <property type="molecule type" value="Genomic_DNA"/>
</dbReference>
<dbReference type="OrthoDB" id="1150971at2"/>
<keyword evidence="3" id="KW-1185">Reference proteome</keyword>
<evidence type="ECO:0000256" key="1">
    <source>
        <dbReference type="SAM" id="SignalP"/>
    </source>
</evidence>
<dbReference type="RefSeq" id="WP_133474623.1">
    <property type="nucleotide sequence ID" value="NZ_SNWP01000011.1"/>
</dbReference>
<sequence length="208" mass="23028">MKQIIVILTMLFAGQLMAQTKYESGMQKGLEQFAAAKSAEDMAAASAFFERIADAEKDKWLPYYYAAYTNHLTGWMNPKADKDKVAEKSKDLLGKAEALEKNADTYCMRQMIAIQQLTVDGMSRYQTYGAIAAQAIEDAKKADANNPRIYLVEAQYMINVPAAFGGGKAVAKKLVEKSLELYGTYKPASPFHPQWGKDQATQLLAACQ</sequence>
<evidence type="ECO:0000313" key="3">
    <source>
        <dbReference type="Proteomes" id="UP000295741"/>
    </source>
</evidence>
<accession>A0A4R6IVQ6</accession>
<feature type="chain" id="PRO_5020767986" evidence="1">
    <location>
        <begin position="19"/>
        <end position="208"/>
    </location>
</feature>